<reference evidence="1 2" key="1">
    <citation type="submission" date="2023-03" db="EMBL/GenBank/DDBJ databases">
        <title>Isolation and description of six Streptomyces strains from soil environments, able to metabolize different microbial glucans.</title>
        <authorList>
            <person name="Widen T."/>
            <person name="Larsbrink J."/>
        </authorList>
    </citation>
    <scope>NUCLEOTIDE SEQUENCE [LARGE SCALE GENOMIC DNA]</scope>
    <source>
        <strain evidence="1 2">Alt3</strain>
    </source>
</reference>
<dbReference type="Proteomes" id="UP001224433">
    <property type="component" value="Chromosome"/>
</dbReference>
<organism evidence="1 2">
    <name type="scientific">Streptomyces glycanivorans</name>
    <dbReference type="NCBI Taxonomy" id="3033808"/>
    <lineage>
        <taxon>Bacteria</taxon>
        <taxon>Bacillati</taxon>
        <taxon>Actinomycetota</taxon>
        <taxon>Actinomycetes</taxon>
        <taxon>Kitasatosporales</taxon>
        <taxon>Streptomycetaceae</taxon>
        <taxon>Streptomyces</taxon>
    </lineage>
</organism>
<evidence type="ECO:0000313" key="2">
    <source>
        <dbReference type="Proteomes" id="UP001224433"/>
    </source>
</evidence>
<dbReference type="EMBL" id="CP120983">
    <property type="protein sequence ID" value="WLQ66194.1"/>
    <property type="molecule type" value="Genomic_DNA"/>
</dbReference>
<proteinExistence type="predicted"/>
<dbReference type="RefSeq" id="WP_261988766.1">
    <property type="nucleotide sequence ID" value="NZ_CP120983.1"/>
</dbReference>
<name>A0ABY9JI54_9ACTN</name>
<evidence type="ECO:0000313" key="1">
    <source>
        <dbReference type="EMBL" id="WLQ66194.1"/>
    </source>
</evidence>
<protein>
    <submittedName>
        <fullName evidence="1">Uncharacterized protein</fullName>
    </submittedName>
</protein>
<accession>A0ABY9JI54</accession>
<keyword evidence="2" id="KW-1185">Reference proteome</keyword>
<gene>
    <name evidence="1" type="ORF">P8A20_22600</name>
</gene>
<sequence>MDTSRDDLGCGLCGQVVDARHEQHHEESVVGAGRRVEYVVIGLRGATALYHAADEPSRTRRTGAADLAKALGVDLPDLPGRHYTCWEVPGEYGGVFRSGFEPA</sequence>